<proteinExistence type="predicted"/>
<gene>
    <name evidence="1" type="ORF">PoMZ_02328</name>
</gene>
<dbReference type="Proteomes" id="UP000294847">
    <property type="component" value="Chromosome 2"/>
</dbReference>
<accession>A0A4P7NB32</accession>
<dbReference type="AlphaFoldDB" id="A0A4P7NB32"/>
<evidence type="ECO:0000313" key="1">
    <source>
        <dbReference type="EMBL" id="QBZ57404.1"/>
    </source>
</evidence>
<sequence>MALHPSYRRQLSKLREGYLGSFFYQIDTLKISCPDTLSSLRVVFHINGFNYTTELSKNRAYAKPEQKINNERL</sequence>
<organism evidence="1 2">
    <name type="scientific">Pyricularia oryzae</name>
    <name type="common">Rice blast fungus</name>
    <name type="synonym">Magnaporthe oryzae</name>
    <dbReference type="NCBI Taxonomy" id="318829"/>
    <lineage>
        <taxon>Eukaryota</taxon>
        <taxon>Fungi</taxon>
        <taxon>Dikarya</taxon>
        <taxon>Ascomycota</taxon>
        <taxon>Pezizomycotina</taxon>
        <taxon>Sordariomycetes</taxon>
        <taxon>Sordariomycetidae</taxon>
        <taxon>Magnaporthales</taxon>
        <taxon>Pyriculariaceae</taxon>
        <taxon>Pyricularia</taxon>
    </lineage>
</organism>
<evidence type="ECO:0000313" key="2">
    <source>
        <dbReference type="Proteomes" id="UP000294847"/>
    </source>
</evidence>
<protein>
    <submittedName>
        <fullName evidence="1">Uncharacterized protein</fullName>
    </submittedName>
</protein>
<name>A0A4P7NB32_PYROR</name>
<dbReference type="EMBL" id="CP034205">
    <property type="protein sequence ID" value="QBZ57404.1"/>
    <property type="molecule type" value="Genomic_DNA"/>
</dbReference>
<reference evidence="1 2" key="1">
    <citation type="journal article" date="2019" name="Mol. Biol. Evol.">
        <title>Blast fungal genomes show frequent chromosomal changes, gene gains and losses, and effector gene turnover.</title>
        <authorList>
            <person name="Gomez Luciano L.B."/>
            <person name="Jason Tsai I."/>
            <person name="Chuma I."/>
            <person name="Tosa Y."/>
            <person name="Chen Y.H."/>
            <person name="Li J.Y."/>
            <person name="Li M.Y."/>
            <person name="Jade Lu M.Y."/>
            <person name="Nakayashiki H."/>
            <person name="Li W.H."/>
        </authorList>
    </citation>
    <scope>NUCLEOTIDE SEQUENCE [LARGE SCALE GENOMIC DNA]</scope>
    <source>
        <strain evidence="1">MZ5-1-6</strain>
    </source>
</reference>